<keyword evidence="1" id="KW-1133">Transmembrane helix</keyword>
<organism evidence="2 3">
    <name type="scientific">Candidatus Gottesmanbacteria bacterium GW2011_GWA2_42_18</name>
    <dbReference type="NCBI Taxonomy" id="1618442"/>
    <lineage>
        <taxon>Bacteria</taxon>
        <taxon>Candidatus Gottesmaniibacteriota</taxon>
    </lineage>
</organism>
<keyword evidence="1" id="KW-0472">Membrane</keyword>
<comment type="caution">
    <text evidence="2">The sequence shown here is derived from an EMBL/GenBank/DDBJ whole genome shotgun (WGS) entry which is preliminary data.</text>
</comment>
<feature type="transmembrane region" description="Helical" evidence="1">
    <location>
        <begin position="246"/>
        <end position="264"/>
    </location>
</feature>
<evidence type="ECO:0000256" key="1">
    <source>
        <dbReference type="SAM" id="Phobius"/>
    </source>
</evidence>
<keyword evidence="1" id="KW-0812">Transmembrane</keyword>
<feature type="transmembrane region" description="Helical" evidence="1">
    <location>
        <begin position="107"/>
        <end position="126"/>
    </location>
</feature>
<feature type="transmembrane region" description="Helical" evidence="1">
    <location>
        <begin position="7"/>
        <end position="28"/>
    </location>
</feature>
<name>A0A0G0ZD99_9BACT</name>
<reference evidence="2 3" key="1">
    <citation type="journal article" date="2015" name="Nature">
        <title>rRNA introns, odd ribosomes, and small enigmatic genomes across a large radiation of phyla.</title>
        <authorList>
            <person name="Brown C.T."/>
            <person name="Hug L.A."/>
            <person name="Thomas B.C."/>
            <person name="Sharon I."/>
            <person name="Castelle C.J."/>
            <person name="Singh A."/>
            <person name="Wilkins M.J."/>
            <person name="Williams K.H."/>
            <person name="Banfield J.F."/>
        </authorList>
    </citation>
    <scope>NUCLEOTIDE SEQUENCE [LARGE SCALE GENOMIC DNA]</scope>
</reference>
<sequence>MLQKEQLLPLILTVIIFFVLTAILRIESAVLNAVTISDIQIQIRWTDVFVGLTIYLKTSIDFAIFMGNLMHTNQGWRNRIAIESGTALGNALGTMLILAVWTFFKEINWLLALMVIIASLVLLRLAEEGLHHAQEYRGSFSHTFLNIVKYTEWLLKKINHIFAPVFSKIMPNLSLGRTKAKSFSQLLLFSFSVPFILGLDDFAGYVPLFNIVNVFGFAIGVMLGHTILNIFLFLNPDKTVKAVKNPLISFAGSIAFVALALWGIREALLLLTTH</sequence>
<proteinExistence type="predicted"/>
<feature type="transmembrane region" description="Helical" evidence="1">
    <location>
        <begin position="186"/>
        <end position="208"/>
    </location>
</feature>
<evidence type="ECO:0000313" key="3">
    <source>
        <dbReference type="Proteomes" id="UP000034320"/>
    </source>
</evidence>
<dbReference type="EMBL" id="LCDD01000015">
    <property type="protein sequence ID" value="KKS46649.1"/>
    <property type="molecule type" value="Genomic_DNA"/>
</dbReference>
<accession>A0A0G0ZD99</accession>
<dbReference type="AlphaFoldDB" id="A0A0G0ZD99"/>
<protein>
    <submittedName>
        <fullName evidence="2">Uncharacterized protein</fullName>
    </submittedName>
</protein>
<feature type="transmembrane region" description="Helical" evidence="1">
    <location>
        <begin position="80"/>
        <end position="101"/>
    </location>
</feature>
<gene>
    <name evidence="2" type="ORF">UV09_C0015G0001</name>
</gene>
<feature type="transmembrane region" description="Helical" evidence="1">
    <location>
        <begin position="214"/>
        <end position="234"/>
    </location>
</feature>
<feature type="transmembrane region" description="Helical" evidence="1">
    <location>
        <begin position="48"/>
        <end position="68"/>
    </location>
</feature>
<dbReference type="Proteomes" id="UP000034320">
    <property type="component" value="Unassembled WGS sequence"/>
</dbReference>
<evidence type="ECO:0000313" key="2">
    <source>
        <dbReference type="EMBL" id="KKS46649.1"/>
    </source>
</evidence>